<feature type="signal peptide" evidence="1">
    <location>
        <begin position="1"/>
        <end position="35"/>
    </location>
</feature>
<dbReference type="STRING" id="762376.AXYL_03555"/>
<reference evidence="2 3" key="1">
    <citation type="journal article" date="2011" name="J. Bacteriol.">
        <title>Complete genome sequence of the haloaromatic acid-degrading bacterium Achromobacter xylosoxidans A8.</title>
        <authorList>
            <person name="Strnad H."/>
            <person name="Ridl J."/>
            <person name="Paces J."/>
            <person name="Kolar M."/>
            <person name="Vlcek C."/>
            <person name="Paces V."/>
        </authorList>
    </citation>
    <scope>NUCLEOTIDE SEQUENCE [LARGE SCALE GENOMIC DNA]</scope>
    <source>
        <strain evidence="2 3">A8</strain>
    </source>
</reference>
<dbReference type="KEGG" id="axy:AXYL_03555"/>
<sequence length="224" mass="24871">MHSPRLLDEKKMQYVLAKLLLLSFLLMGSPGSGTAQPSQKPDADAKGVAVALLAMANPQKETKQAFAQRVGPTFKRLVATETMTRVVLGPAWGSMSAARQAEAVELYSRFLMRTLQGAFEGLLPSQFVLESGEMFRSKPSSVAVIQITCLTLKMADCIYYSAKSKANEFTMEFQLLYIDGKWQMVEMYVSGMSVQQAHYSNFKSIIKSSSVESFLEKLRARVDN</sequence>
<feature type="chain" id="PRO_5003170313" description="Toluene tolerance, Ttg2 family protein" evidence="1">
    <location>
        <begin position="36"/>
        <end position="224"/>
    </location>
</feature>
<dbReference type="AlphaFoldDB" id="E3HK78"/>
<organism evidence="2 3">
    <name type="scientific">Achromobacter xylosoxidans (strain A8)</name>
    <dbReference type="NCBI Taxonomy" id="762376"/>
    <lineage>
        <taxon>Bacteria</taxon>
        <taxon>Pseudomonadati</taxon>
        <taxon>Pseudomonadota</taxon>
        <taxon>Betaproteobacteria</taxon>
        <taxon>Burkholderiales</taxon>
        <taxon>Alcaligenaceae</taxon>
        <taxon>Achromobacter</taxon>
    </lineage>
</organism>
<dbReference type="Pfam" id="PF05494">
    <property type="entry name" value="MlaC"/>
    <property type="match status" value="1"/>
</dbReference>
<dbReference type="eggNOG" id="COG2854">
    <property type="taxonomic scope" value="Bacteria"/>
</dbReference>
<dbReference type="InterPro" id="IPR042245">
    <property type="entry name" value="Tgt2/MlaC_sf"/>
</dbReference>
<protein>
    <recommendedName>
        <fullName evidence="4">Toluene tolerance, Ttg2 family protein</fullName>
    </recommendedName>
</protein>
<evidence type="ECO:0000313" key="2">
    <source>
        <dbReference type="EMBL" id="ADP16875.1"/>
    </source>
</evidence>
<proteinExistence type="predicted"/>
<evidence type="ECO:0008006" key="4">
    <source>
        <dbReference type="Google" id="ProtNLM"/>
    </source>
</evidence>
<name>E3HK78_ACHXA</name>
<dbReference type="EMBL" id="CP002287">
    <property type="protein sequence ID" value="ADP16875.1"/>
    <property type="molecule type" value="Genomic_DNA"/>
</dbReference>
<dbReference type="HOGENOM" id="CLU_1232833_0_0_4"/>
<evidence type="ECO:0000256" key="1">
    <source>
        <dbReference type="SAM" id="SignalP"/>
    </source>
</evidence>
<keyword evidence="1" id="KW-0732">Signal</keyword>
<accession>E3HK78</accession>
<dbReference type="Gene3D" id="3.10.450.710">
    <property type="entry name" value="Tgt2/MlaC"/>
    <property type="match status" value="1"/>
</dbReference>
<dbReference type="Proteomes" id="UP000006876">
    <property type="component" value="Chromosome"/>
</dbReference>
<dbReference type="InterPro" id="IPR008869">
    <property type="entry name" value="MlaC/ttg2D"/>
</dbReference>
<evidence type="ECO:0000313" key="3">
    <source>
        <dbReference type="Proteomes" id="UP000006876"/>
    </source>
</evidence>
<gene>
    <name evidence="2" type="ordered locus">AXYL_03555</name>
</gene>